<dbReference type="NCBIfam" id="TIGR03920">
    <property type="entry name" value="T7SS_EccD"/>
    <property type="match status" value="1"/>
</dbReference>
<feature type="transmembrane region" description="Helical" evidence="7">
    <location>
        <begin position="349"/>
        <end position="366"/>
    </location>
</feature>
<keyword evidence="3" id="KW-1003">Cell membrane</keyword>
<dbReference type="GO" id="GO:0005886">
    <property type="term" value="C:plasma membrane"/>
    <property type="evidence" value="ECO:0007669"/>
    <property type="project" value="UniProtKB-SubCell"/>
</dbReference>
<dbReference type="InterPro" id="IPR006707">
    <property type="entry name" value="T7SS_EccD"/>
</dbReference>
<feature type="transmembrane region" description="Helical" evidence="7">
    <location>
        <begin position="177"/>
        <end position="195"/>
    </location>
</feature>
<dbReference type="Gene3D" id="3.10.20.90">
    <property type="entry name" value="Phosphatidylinositol 3-kinase Catalytic Subunit, Chain A, domain 1"/>
    <property type="match status" value="1"/>
</dbReference>
<dbReference type="EMBL" id="VZRB01000037">
    <property type="protein sequence ID" value="KAB1140867.1"/>
    <property type="molecule type" value="Genomic_DNA"/>
</dbReference>
<feature type="transmembrane region" description="Helical" evidence="7">
    <location>
        <begin position="147"/>
        <end position="165"/>
    </location>
</feature>
<feature type="domain" description="EccD-like transmembrane" evidence="8">
    <location>
        <begin position="120"/>
        <end position="464"/>
    </location>
</feature>
<reference evidence="9 10" key="1">
    <citation type="submission" date="2019-09" db="EMBL/GenBank/DDBJ databases">
        <title>Screening of Novel Bioactive Compounds from Soil-Associated.</title>
        <authorList>
            <person name="Zhao S."/>
        </authorList>
    </citation>
    <scope>NUCLEOTIDE SEQUENCE [LARGE SCALE GENOMIC DNA]</scope>
    <source>
        <strain evidence="9 10">HIT-DPA4</strain>
    </source>
</reference>
<keyword evidence="5 7" id="KW-1133">Transmembrane helix</keyword>
<keyword evidence="4 7" id="KW-0812">Transmembrane</keyword>
<feature type="transmembrane region" description="Helical" evidence="7">
    <location>
        <begin position="215"/>
        <end position="234"/>
    </location>
</feature>
<name>A0A6H9UQG3_9ACTN</name>
<protein>
    <submittedName>
        <fullName evidence="9">Type VII secretion integral membrane protein EccD</fullName>
    </submittedName>
</protein>
<dbReference type="RefSeq" id="WP_150956293.1">
    <property type="nucleotide sequence ID" value="NZ_VZRB01000037.1"/>
</dbReference>
<evidence type="ECO:0000256" key="5">
    <source>
        <dbReference type="ARBA" id="ARBA00022989"/>
    </source>
</evidence>
<evidence type="ECO:0000256" key="4">
    <source>
        <dbReference type="ARBA" id="ARBA00022692"/>
    </source>
</evidence>
<evidence type="ECO:0000256" key="2">
    <source>
        <dbReference type="ARBA" id="ARBA00006162"/>
    </source>
</evidence>
<feature type="transmembrane region" description="Helical" evidence="7">
    <location>
        <begin position="241"/>
        <end position="260"/>
    </location>
</feature>
<evidence type="ECO:0000313" key="9">
    <source>
        <dbReference type="EMBL" id="KAB1140867.1"/>
    </source>
</evidence>
<evidence type="ECO:0000313" key="10">
    <source>
        <dbReference type="Proteomes" id="UP000442707"/>
    </source>
</evidence>
<dbReference type="InterPro" id="IPR024962">
    <property type="entry name" value="YukD-like"/>
</dbReference>
<feature type="transmembrane region" description="Helical" evidence="7">
    <location>
        <begin position="321"/>
        <end position="343"/>
    </location>
</feature>
<organism evidence="9 10">
    <name type="scientific">Streptomyces luteolifulvus</name>
    <dbReference type="NCBI Taxonomy" id="2615112"/>
    <lineage>
        <taxon>Bacteria</taxon>
        <taxon>Bacillati</taxon>
        <taxon>Actinomycetota</taxon>
        <taxon>Actinomycetes</taxon>
        <taxon>Kitasatosporales</taxon>
        <taxon>Streptomycetaceae</taxon>
        <taxon>Streptomyces</taxon>
    </lineage>
</organism>
<dbReference type="Proteomes" id="UP000442707">
    <property type="component" value="Unassembled WGS sequence"/>
</dbReference>
<feature type="transmembrane region" description="Helical" evidence="7">
    <location>
        <begin position="378"/>
        <end position="397"/>
    </location>
</feature>
<keyword evidence="6 7" id="KW-0472">Membrane</keyword>
<dbReference type="Pfam" id="PF08817">
    <property type="entry name" value="YukD"/>
    <property type="match status" value="1"/>
</dbReference>
<evidence type="ECO:0000256" key="1">
    <source>
        <dbReference type="ARBA" id="ARBA00004651"/>
    </source>
</evidence>
<comment type="similarity">
    <text evidence="2">Belongs to the EccD/Snm4 family.</text>
</comment>
<dbReference type="AlphaFoldDB" id="A0A6H9UQG3"/>
<dbReference type="PIRSF" id="PIRSF017804">
    <property type="entry name" value="Secretion_EccD1"/>
    <property type="match status" value="1"/>
</dbReference>
<evidence type="ECO:0000256" key="7">
    <source>
        <dbReference type="SAM" id="Phobius"/>
    </source>
</evidence>
<dbReference type="InterPro" id="IPR044049">
    <property type="entry name" value="EccD_transm"/>
</dbReference>
<comment type="caution">
    <text evidence="9">The sequence shown here is derived from an EMBL/GenBank/DDBJ whole genome shotgun (WGS) entry which is preliminary data.</text>
</comment>
<dbReference type="Pfam" id="PF19053">
    <property type="entry name" value="EccD"/>
    <property type="match status" value="1"/>
</dbReference>
<feature type="transmembrane region" description="Helical" evidence="7">
    <location>
        <begin position="266"/>
        <end position="285"/>
    </location>
</feature>
<feature type="transmembrane region" description="Helical" evidence="7">
    <location>
        <begin position="122"/>
        <end position="141"/>
    </location>
</feature>
<evidence type="ECO:0000256" key="6">
    <source>
        <dbReference type="ARBA" id="ARBA00023136"/>
    </source>
</evidence>
<feature type="transmembrane region" description="Helical" evidence="7">
    <location>
        <begin position="403"/>
        <end position="423"/>
    </location>
</feature>
<keyword evidence="10" id="KW-1185">Reference proteome</keyword>
<gene>
    <name evidence="9" type="primary">eccD</name>
    <name evidence="9" type="ORF">F7R91_34590</name>
</gene>
<comment type="subcellular location">
    <subcellularLocation>
        <location evidence="1">Cell membrane</location>
        <topology evidence="1">Multi-pass membrane protein</topology>
    </subcellularLocation>
</comment>
<proteinExistence type="inferred from homology"/>
<evidence type="ECO:0000256" key="3">
    <source>
        <dbReference type="ARBA" id="ARBA00022475"/>
    </source>
</evidence>
<evidence type="ECO:0000259" key="8">
    <source>
        <dbReference type="Pfam" id="PF19053"/>
    </source>
</evidence>
<accession>A0A6H9UQG3</accession>
<sequence>MTETSTAGLCHLTVRTPGTSMDWAVPSDVPVADLLPAVLRHAGAELEEEGLEQGGWVLQRLGETPLEGEGTLASLNVKHGEVLYLRPRTQELPAVRLDDLVDGIANTMRERLHSWGPQSSRMLLRGLTGFTVTIGLLVLAWPGGSSLVRMLSLAGAGALLLAGAATASRAVGDPPSGAVLGVLAAPCLALAGWLVPGGELTGAYAQEVLGARLLSAGAAGAGGAVLAVSMVALYTPLFTGIALCALAAMAGGALMALAGFPIEEAALMIAATCAALGAFVPSIAFKLAGMRMPFLPNNPQQLQEDIEPYPERSVSARTELANSWMTVLYASTGVVAAVCVLAVPTRPALPEVVTTGVLSMLLLLHGRGLGNVWQRLSMALPGVWGLTLLTLALVATLRPEQRLIVAGGTLAVAAVLAVASWVLPGRRLVPYWGRAAELLHSALAISLLPLVLWVVGVFGGLRGLYG</sequence>
<feature type="transmembrane region" description="Helical" evidence="7">
    <location>
        <begin position="443"/>
        <end position="465"/>
    </location>
</feature>